<dbReference type="WBParaSite" id="MCU_009437-RA">
    <property type="protein sequence ID" value="MCU_009437-RA"/>
    <property type="gene ID" value="MCU_009437"/>
</dbReference>
<proteinExistence type="predicted"/>
<sequence length="146" mass="16702">MLATSLITYCTSFVSFSGWLPSFLEHRETQDWLKPGGSICLHPNPSPLATRQAPSIRVRHTGHAAHYILHISRALLWLAAYLPRMPLEHKETQDCLRPGGPTCVRPDLTPHHTTTHIYLSDGFYCKKGNYVNRPTSAYYIRRLLYK</sequence>
<accession>A0A5K3FL37</accession>
<organism evidence="1">
    <name type="scientific">Mesocestoides corti</name>
    <name type="common">Flatworm</name>
    <dbReference type="NCBI Taxonomy" id="53468"/>
    <lineage>
        <taxon>Eukaryota</taxon>
        <taxon>Metazoa</taxon>
        <taxon>Spiralia</taxon>
        <taxon>Lophotrochozoa</taxon>
        <taxon>Platyhelminthes</taxon>
        <taxon>Cestoda</taxon>
        <taxon>Eucestoda</taxon>
        <taxon>Cyclophyllidea</taxon>
        <taxon>Mesocestoididae</taxon>
        <taxon>Mesocestoides</taxon>
    </lineage>
</organism>
<name>A0A5K3FL37_MESCO</name>
<evidence type="ECO:0000313" key="1">
    <source>
        <dbReference type="WBParaSite" id="MCU_009437-RA"/>
    </source>
</evidence>
<reference evidence="1" key="1">
    <citation type="submission" date="2019-11" db="UniProtKB">
        <authorList>
            <consortium name="WormBaseParasite"/>
        </authorList>
    </citation>
    <scope>IDENTIFICATION</scope>
</reference>
<protein>
    <submittedName>
        <fullName evidence="1">Secreted protein</fullName>
    </submittedName>
</protein>
<dbReference type="AlphaFoldDB" id="A0A5K3FL37"/>